<evidence type="ECO:0000313" key="26">
    <source>
        <dbReference type="Proteomes" id="UP000003240"/>
    </source>
</evidence>
<evidence type="ECO:0000313" key="25">
    <source>
        <dbReference type="EMBL" id="EGO63709.1"/>
    </source>
</evidence>
<dbReference type="InterPro" id="IPR029069">
    <property type="entry name" value="HotDog_dom_sf"/>
</dbReference>
<evidence type="ECO:0000256" key="6">
    <source>
        <dbReference type="ARBA" id="ARBA00022703"/>
    </source>
</evidence>
<evidence type="ECO:0000256" key="17">
    <source>
        <dbReference type="ARBA" id="ARBA00040123"/>
    </source>
</evidence>
<dbReference type="CDD" id="cd03443">
    <property type="entry name" value="PaaI_thioesterase"/>
    <property type="match status" value="1"/>
</dbReference>
<evidence type="ECO:0000256" key="23">
    <source>
        <dbReference type="ARBA" id="ARBA00048180"/>
    </source>
</evidence>
<comment type="catalytic activity">
    <reaction evidence="19">
        <text>octanoyl-CoA + H2O = octanoate + CoA + H(+)</text>
        <dbReference type="Rhea" id="RHEA:30143"/>
        <dbReference type="ChEBI" id="CHEBI:15377"/>
        <dbReference type="ChEBI" id="CHEBI:15378"/>
        <dbReference type="ChEBI" id="CHEBI:25646"/>
        <dbReference type="ChEBI" id="CHEBI:57287"/>
        <dbReference type="ChEBI" id="CHEBI:57386"/>
    </reaction>
    <physiologicalReaction direction="left-to-right" evidence="19">
        <dbReference type="Rhea" id="RHEA:30144"/>
    </physiologicalReaction>
</comment>
<evidence type="ECO:0000256" key="18">
    <source>
        <dbReference type="ARBA" id="ARBA00043210"/>
    </source>
</evidence>
<proteinExistence type="inferred from homology"/>
<evidence type="ECO:0000256" key="5">
    <source>
        <dbReference type="ARBA" id="ARBA00022490"/>
    </source>
</evidence>
<dbReference type="EMBL" id="AFGF01000098">
    <property type="protein sequence ID" value="EGO63709.1"/>
    <property type="molecule type" value="Genomic_DNA"/>
</dbReference>
<evidence type="ECO:0000256" key="3">
    <source>
        <dbReference type="ARBA" id="ARBA00004632"/>
    </source>
</evidence>
<dbReference type="GO" id="GO:0006631">
    <property type="term" value="P:fatty acid metabolic process"/>
    <property type="evidence" value="ECO:0007669"/>
    <property type="project" value="UniProtKB-KW"/>
</dbReference>
<keyword evidence="9" id="KW-0809">Transit peptide</keyword>
<dbReference type="PANTHER" id="PTHR12418:SF19">
    <property type="entry name" value="ACYL-COENZYME A THIOESTERASE THEM4"/>
    <property type="match status" value="1"/>
</dbReference>
<dbReference type="Pfam" id="PF03061">
    <property type="entry name" value="4HBT"/>
    <property type="match status" value="1"/>
</dbReference>
<comment type="subcellular location">
    <subcellularLocation>
        <location evidence="3">Cell projection</location>
        <location evidence="3">Ruffle membrane</location>
    </subcellularLocation>
    <subcellularLocation>
        <location evidence="2">Cytoplasm</location>
    </subcellularLocation>
    <subcellularLocation>
        <location evidence="1">Membrane</location>
        <topology evidence="1">Peripheral membrane protein</topology>
    </subcellularLocation>
</comment>
<dbReference type="SUPFAM" id="SSF54637">
    <property type="entry name" value="Thioesterase/thiol ester dehydrase-isomerase"/>
    <property type="match status" value="1"/>
</dbReference>
<comment type="catalytic activity">
    <reaction evidence="14">
        <text>(9Z)-octadecenoyl-CoA + H2O = (9Z)-octadecenoate + CoA + H(+)</text>
        <dbReference type="Rhea" id="RHEA:40139"/>
        <dbReference type="ChEBI" id="CHEBI:15377"/>
        <dbReference type="ChEBI" id="CHEBI:15378"/>
        <dbReference type="ChEBI" id="CHEBI:30823"/>
        <dbReference type="ChEBI" id="CHEBI:57287"/>
        <dbReference type="ChEBI" id="CHEBI:57387"/>
    </reaction>
    <physiologicalReaction direction="left-to-right" evidence="14">
        <dbReference type="Rhea" id="RHEA:40140"/>
    </physiologicalReaction>
</comment>
<dbReference type="Proteomes" id="UP000003240">
    <property type="component" value="Unassembled WGS sequence"/>
</dbReference>
<dbReference type="STRING" id="1009370.ALO_11554"/>
<dbReference type="GO" id="GO:0016787">
    <property type="term" value="F:hydrolase activity"/>
    <property type="evidence" value="ECO:0007669"/>
    <property type="project" value="UniProtKB-KW"/>
</dbReference>
<evidence type="ECO:0000256" key="2">
    <source>
        <dbReference type="ARBA" id="ARBA00004496"/>
    </source>
</evidence>
<dbReference type="Gene3D" id="3.10.129.10">
    <property type="entry name" value="Hotdog Thioesterase"/>
    <property type="match status" value="1"/>
</dbReference>
<evidence type="ECO:0000256" key="15">
    <source>
        <dbReference type="ARBA" id="ARBA00038456"/>
    </source>
</evidence>
<keyword evidence="7" id="KW-0378">Hydrolase</keyword>
<comment type="catalytic activity">
    <reaction evidence="21">
        <text>decanoyl-CoA + H2O = decanoate + CoA + H(+)</text>
        <dbReference type="Rhea" id="RHEA:40059"/>
        <dbReference type="ChEBI" id="CHEBI:15377"/>
        <dbReference type="ChEBI" id="CHEBI:15378"/>
        <dbReference type="ChEBI" id="CHEBI:27689"/>
        <dbReference type="ChEBI" id="CHEBI:57287"/>
        <dbReference type="ChEBI" id="CHEBI:61430"/>
    </reaction>
    <physiologicalReaction direction="left-to-right" evidence="21">
        <dbReference type="Rhea" id="RHEA:40060"/>
    </physiologicalReaction>
</comment>
<keyword evidence="4" id="KW-1003">Cell membrane</keyword>
<evidence type="ECO:0000256" key="13">
    <source>
        <dbReference type="ARBA" id="ARBA00035852"/>
    </source>
</evidence>
<evidence type="ECO:0000256" key="9">
    <source>
        <dbReference type="ARBA" id="ARBA00022946"/>
    </source>
</evidence>
<evidence type="ECO:0000256" key="20">
    <source>
        <dbReference type="ARBA" id="ARBA00047734"/>
    </source>
</evidence>
<dbReference type="GO" id="GO:0005737">
    <property type="term" value="C:cytoplasm"/>
    <property type="evidence" value="ECO:0007669"/>
    <property type="project" value="UniProtKB-SubCell"/>
</dbReference>
<evidence type="ECO:0000259" key="24">
    <source>
        <dbReference type="Pfam" id="PF03061"/>
    </source>
</evidence>
<protein>
    <recommendedName>
        <fullName evidence="17">Acyl-coenzyme A thioesterase THEM4</fullName>
        <ecNumber evidence="16">3.1.2.2</ecNumber>
    </recommendedName>
    <alternativeName>
        <fullName evidence="18">Thioesterase superfamily member 4</fullName>
    </alternativeName>
</protein>
<keyword evidence="5" id="KW-0963">Cytoplasm</keyword>
<keyword evidence="8" id="KW-0276">Fatty acid metabolism</keyword>
<dbReference type="InterPro" id="IPR006683">
    <property type="entry name" value="Thioestr_dom"/>
</dbReference>
<evidence type="ECO:0000256" key="7">
    <source>
        <dbReference type="ARBA" id="ARBA00022801"/>
    </source>
</evidence>
<dbReference type="EC" id="3.1.2.2" evidence="16"/>
<keyword evidence="6" id="KW-0053">Apoptosis</keyword>
<dbReference type="PANTHER" id="PTHR12418">
    <property type="entry name" value="ACYL-COENZYME A THIOESTERASE THEM4"/>
    <property type="match status" value="1"/>
</dbReference>
<comment type="caution">
    <text evidence="25">The sequence shown here is derived from an EMBL/GenBank/DDBJ whole genome shotgun (WGS) entry which is preliminary data.</text>
</comment>
<keyword evidence="10" id="KW-0443">Lipid metabolism</keyword>
<keyword evidence="26" id="KW-1185">Reference proteome</keyword>
<dbReference type="AlphaFoldDB" id="F7NJQ3"/>
<sequence>MNTNTEDRNQHCFACGPKNPIGLKLTFREENDTYVARFTPGPEHQSYDGVMHGGLVSTLLDEIMGGYLYSKGLYAVTAKLEVRFRAPTPIGRELKIQGRIVGQKRTMYEMAGEISLPDGTVTAEGKAILAIV</sequence>
<evidence type="ECO:0000256" key="1">
    <source>
        <dbReference type="ARBA" id="ARBA00004170"/>
    </source>
</evidence>
<evidence type="ECO:0000256" key="22">
    <source>
        <dbReference type="ARBA" id="ARBA00048074"/>
    </source>
</evidence>
<comment type="catalytic activity">
    <reaction evidence="13">
        <text>(5Z,8Z,11Z,14Z)-eicosatetraenoyl-CoA + H2O = (5Z,8Z,11Z,14Z)-eicosatetraenoate + CoA + H(+)</text>
        <dbReference type="Rhea" id="RHEA:40151"/>
        <dbReference type="ChEBI" id="CHEBI:15377"/>
        <dbReference type="ChEBI" id="CHEBI:15378"/>
        <dbReference type="ChEBI" id="CHEBI:32395"/>
        <dbReference type="ChEBI" id="CHEBI:57287"/>
        <dbReference type="ChEBI" id="CHEBI:57368"/>
    </reaction>
    <physiologicalReaction direction="left-to-right" evidence="13">
        <dbReference type="Rhea" id="RHEA:40152"/>
    </physiologicalReaction>
</comment>
<evidence type="ECO:0000256" key="16">
    <source>
        <dbReference type="ARBA" id="ARBA00038848"/>
    </source>
</evidence>
<dbReference type="InterPro" id="IPR052365">
    <property type="entry name" value="THEM4/THEM5_acyl-CoA_thioest"/>
</dbReference>
<dbReference type="RefSeq" id="WP_004095712.1">
    <property type="nucleotide sequence ID" value="NZ_AFGF01000098.1"/>
</dbReference>
<feature type="domain" description="Thioesterase" evidence="24">
    <location>
        <begin position="49"/>
        <end position="122"/>
    </location>
</feature>
<dbReference type="OrthoDB" id="9792301at2"/>
<evidence type="ECO:0000256" key="10">
    <source>
        <dbReference type="ARBA" id="ARBA00023098"/>
    </source>
</evidence>
<evidence type="ECO:0000256" key="11">
    <source>
        <dbReference type="ARBA" id="ARBA00023136"/>
    </source>
</evidence>
<evidence type="ECO:0000256" key="8">
    <source>
        <dbReference type="ARBA" id="ARBA00022832"/>
    </source>
</evidence>
<comment type="catalytic activity">
    <reaction evidence="23">
        <text>tetradecanoyl-CoA + H2O = tetradecanoate + CoA + H(+)</text>
        <dbReference type="Rhea" id="RHEA:40119"/>
        <dbReference type="ChEBI" id="CHEBI:15377"/>
        <dbReference type="ChEBI" id="CHEBI:15378"/>
        <dbReference type="ChEBI" id="CHEBI:30807"/>
        <dbReference type="ChEBI" id="CHEBI:57287"/>
        <dbReference type="ChEBI" id="CHEBI:57385"/>
    </reaction>
    <physiologicalReaction direction="left-to-right" evidence="23">
        <dbReference type="Rhea" id="RHEA:40120"/>
    </physiologicalReaction>
</comment>
<reference evidence="25 26" key="1">
    <citation type="journal article" date="2011" name="EMBO J.">
        <title>Structural diversity of bacterial flagellar motors.</title>
        <authorList>
            <person name="Chen S."/>
            <person name="Beeby M."/>
            <person name="Murphy G.E."/>
            <person name="Leadbetter J.R."/>
            <person name="Hendrixson D.R."/>
            <person name="Briegel A."/>
            <person name="Li Z."/>
            <person name="Shi J."/>
            <person name="Tocheva E.I."/>
            <person name="Muller A."/>
            <person name="Dobro M.J."/>
            <person name="Jensen G.J."/>
        </authorList>
    </citation>
    <scope>NUCLEOTIDE SEQUENCE [LARGE SCALE GENOMIC DNA]</scope>
    <source>
        <strain evidence="25 26">DSM 6540</strain>
    </source>
</reference>
<comment type="catalytic activity">
    <reaction evidence="20">
        <text>hexadecanoyl-CoA + H2O = hexadecanoate + CoA + H(+)</text>
        <dbReference type="Rhea" id="RHEA:16645"/>
        <dbReference type="ChEBI" id="CHEBI:7896"/>
        <dbReference type="ChEBI" id="CHEBI:15377"/>
        <dbReference type="ChEBI" id="CHEBI:15378"/>
        <dbReference type="ChEBI" id="CHEBI:57287"/>
        <dbReference type="ChEBI" id="CHEBI:57379"/>
        <dbReference type="EC" id="3.1.2.2"/>
    </reaction>
    <physiologicalReaction direction="left-to-right" evidence="20">
        <dbReference type="Rhea" id="RHEA:16646"/>
    </physiologicalReaction>
</comment>
<evidence type="ECO:0000256" key="21">
    <source>
        <dbReference type="ARBA" id="ARBA00047969"/>
    </source>
</evidence>
<comment type="similarity">
    <text evidence="15">Belongs to the THEM4/THEM5 thioesterase family.</text>
</comment>
<evidence type="ECO:0000256" key="19">
    <source>
        <dbReference type="ARBA" id="ARBA00047588"/>
    </source>
</evidence>
<accession>F7NJQ3</accession>
<organism evidence="25 26">
    <name type="scientific">Acetonema longum DSM 6540</name>
    <dbReference type="NCBI Taxonomy" id="1009370"/>
    <lineage>
        <taxon>Bacteria</taxon>
        <taxon>Bacillati</taxon>
        <taxon>Bacillota</taxon>
        <taxon>Negativicutes</taxon>
        <taxon>Acetonemataceae</taxon>
        <taxon>Acetonema</taxon>
    </lineage>
</organism>
<evidence type="ECO:0000256" key="14">
    <source>
        <dbReference type="ARBA" id="ARBA00037002"/>
    </source>
</evidence>
<dbReference type="GO" id="GO:0016020">
    <property type="term" value="C:membrane"/>
    <property type="evidence" value="ECO:0007669"/>
    <property type="project" value="UniProtKB-SubCell"/>
</dbReference>
<keyword evidence="12" id="KW-0966">Cell projection</keyword>
<dbReference type="eggNOG" id="COG2050">
    <property type="taxonomic scope" value="Bacteria"/>
</dbReference>
<gene>
    <name evidence="25" type="ORF">ALO_11554</name>
</gene>
<comment type="catalytic activity">
    <reaction evidence="22">
        <text>dodecanoyl-CoA + H2O = dodecanoate + CoA + H(+)</text>
        <dbReference type="Rhea" id="RHEA:30135"/>
        <dbReference type="ChEBI" id="CHEBI:15377"/>
        <dbReference type="ChEBI" id="CHEBI:15378"/>
        <dbReference type="ChEBI" id="CHEBI:18262"/>
        <dbReference type="ChEBI" id="CHEBI:57287"/>
        <dbReference type="ChEBI" id="CHEBI:57375"/>
    </reaction>
    <physiologicalReaction direction="left-to-right" evidence="22">
        <dbReference type="Rhea" id="RHEA:30136"/>
    </physiologicalReaction>
</comment>
<evidence type="ECO:0000256" key="4">
    <source>
        <dbReference type="ARBA" id="ARBA00022475"/>
    </source>
</evidence>
<name>F7NJQ3_9FIRM</name>
<evidence type="ECO:0000256" key="12">
    <source>
        <dbReference type="ARBA" id="ARBA00023273"/>
    </source>
</evidence>
<keyword evidence="11" id="KW-0472">Membrane</keyword>